<evidence type="ECO:0000256" key="5">
    <source>
        <dbReference type="SAM" id="MobiDB-lite"/>
    </source>
</evidence>
<name>A0AAE1MYT4_9FABA</name>
<proteinExistence type="predicted"/>
<feature type="region of interest" description="Disordered" evidence="5">
    <location>
        <begin position="85"/>
        <end position="135"/>
    </location>
</feature>
<dbReference type="EMBL" id="JAWXYG010000002">
    <property type="protein sequence ID" value="KAK4279732.1"/>
    <property type="molecule type" value="Genomic_DNA"/>
</dbReference>
<keyword evidence="3" id="KW-0539">Nucleus</keyword>
<dbReference type="SMART" id="SM00360">
    <property type="entry name" value="RRM"/>
    <property type="match status" value="1"/>
</dbReference>
<dbReference type="GO" id="GO:0005654">
    <property type="term" value="C:nucleoplasm"/>
    <property type="evidence" value="ECO:0007669"/>
    <property type="project" value="UniProtKB-SubCell"/>
</dbReference>
<dbReference type="SUPFAM" id="SSF54928">
    <property type="entry name" value="RNA-binding domain, RBD"/>
    <property type="match status" value="1"/>
</dbReference>
<dbReference type="PROSITE" id="PS50102">
    <property type="entry name" value="RRM"/>
    <property type="match status" value="1"/>
</dbReference>
<dbReference type="CDD" id="cd12334">
    <property type="entry name" value="RRM1_SF3B4"/>
    <property type="match status" value="1"/>
</dbReference>
<dbReference type="GO" id="GO:0003723">
    <property type="term" value="F:RNA binding"/>
    <property type="evidence" value="ECO:0007669"/>
    <property type="project" value="UniProtKB-UniRule"/>
</dbReference>
<accession>A0AAE1MYT4</accession>
<organism evidence="7 8">
    <name type="scientific">Acacia crassicarpa</name>
    <name type="common">northern wattle</name>
    <dbReference type="NCBI Taxonomy" id="499986"/>
    <lineage>
        <taxon>Eukaryota</taxon>
        <taxon>Viridiplantae</taxon>
        <taxon>Streptophyta</taxon>
        <taxon>Embryophyta</taxon>
        <taxon>Tracheophyta</taxon>
        <taxon>Spermatophyta</taxon>
        <taxon>Magnoliopsida</taxon>
        <taxon>eudicotyledons</taxon>
        <taxon>Gunneridae</taxon>
        <taxon>Pentapetalae</taxon>
        <taxon>rosids</taxon>
        <taxon>fabids</taxon>
        <taxon>Fabales</taxon>
        <taxon>Fabaceae</taxon>
        <taxon>Caesalpinioideae</taxon>
        <taxon>mimosoid clade</taxon>
        <taxon>Acacieae</taxon>
        <taxon>Acacia</taxon>
    </lineage>
</organism>
<dbReference type="PANTHER" id="PTHR13798:SF11">
    <property type="entry name" value="RNA-BINDING PROTEIN 7-RELATED"/>
    <property type="match status" value="1"/>
</dbReference>
<sequence>MSGNASCAVYIGNLDERVTERILYDILIQAGRVVNLYIPRDKESEKHKGFAFAEYESEEIADYAIKLFSGLVTLYKRTLKFAKSGQDKATPNGSAVATPSSNSSNRSRPHPVPINTTEISPHSARLPTPSRISDYPVNYSQVTRRVVDQSSEHGSLYNNNNYEYSRRVFEPTLDSFSRYRPRRYDTSNPISFPHY</sequence>
<dbReference type="Gene3D" id="3.30.70.330">
    <property type="match status" value="1"/>
</dbReference>
<gene>
    <name evidence="7" type="ORF">QN277_011460</name>
</gene>
<feature type="compositionally biased region" description="Polar residues" evidence="5">
    <location>
        <begin position="87"/>
        <end position="98"/>
    </location>
</feature>
<dbReference type="InterPro" id="IPR012677">
    <property type="entry name" value="Nucleotide-bd_a/b_plait_sf"/>
</dbReference>
<dbReference type="InterPro" id="IPR052285">
    <property type="entry name" value="NEXT_complex_subunit"/>
</dbReference>
<evidence type="ECO:0000313" key="7">
    <source>
        <dbReference type="EMBL" id="KAK4279732.1"/>
    </source>
</evidence>
<dbReference type="AlphaFoldDB" id="A0AAE1MYT4"/>
<evidence type="ECO:0000259" key="6">
    <source>
        <dbReference type="PROSITE" id="PS50102"/>
    </source>
</evidence>
<dbReference type="PANTHER" id="PTHR13798">
    <property type="entry name" value="RNA BINDING MOTIF RBM PROTEIN -RELATED"/>
    <property type="match status" value="1"/>
</dbReference>
<comment type="subcellular location">
    <subcellularLocation>
        <location evidence="1">Nucleus</location>
        <location evidence="1">Nucleoplasm</location>
    </subcellularLocation>
</comment>
<comment type="caution">
    <text evidence="7">The sequence shown here is derived from an EMBL/GenBank/DDBJ whole genome shotgun (WGS) entry which is preliminary data.</text>
</comment>
<dbReference type="Proteomes" id="UP001293593">
    <property type="component" value="Unassembled WGS sequence"/>
</dbReference>
<feature type="domain" description="RRM" evidence="6">
    <location>
        <begin position="7"/>
        <end position="86"/>
    </location>
</feature>
<evidence type="ECO:0000256" key="4">
    <source>
        <dbReference type="PROSITE-ProRule" id="PRU00176"/>
    </source>
</evidence>
<dbReference type="Pfam" id="PF00076">
    <property type="entry name" value="RRM_1"/>
    <property type="match status" value="1"/>
</dbReference>
<keyword evidence="8" id="KW-1185">Reference proteome</keyword>
<evidence type="ECO:0000256" key="1">
    <source>
        <dbReference type="ARBA" id="ARBA00004642"/>
    </source>
</evidence>
<protein>
    <recommendedName>
        <fullName evidence="6">RRM domain-containing protein</fullName>
    </recommendedName>
</protein>
<dbReference type="InterPro" id="IPR000504">
    <property type="entry name" value="RRM_dom"/>
</dbReference>
<evidence type="ECO:0000256" key="2">
    <source>
        <dbReference type="ARBA" id="ARBA00022884"/>
    </source>
</evidence>
<dbReference type="InterPro" id="IPR034158">
    <property type="entry name" value="SF3B4_RRM1"/>
</dbReference>
<dbReference type="InterPro" id="IPR035979">
    <property type="entry name" value="RBD_domain_sf"/>
</dbReference>
<reference evidence="7" key="1">
    <citation type="submission" date="2023-10" db="EMBL/GenBank/DDBJ databases">
        <title>Chromosome-level genome of the transformable northern wattle, Acacia crassicarpa.</title>
        <authorList>
            <person name="Massaro I."/>
            <person name="Sinha N.R."/>
            <person name="Poethig S."/>
            <person name="Leichty A.R."/>
        </authorList>
    </citation>
    <scope>NUCLEOTIDE SEQUENCE</scope>
    <source>
        <strain evidence="7">Acra3RX</strain>
        <tissue evidence="7">Leaf</tissue>
    </source>
</reference>
<evidence type="ECO:0000313" key="8">
    <source>
        <dbReference type="Proteomes" id="UP001293593"/>
    </source>
</evidence>
<keyword evidence="2 4" id="KW-0694">RNA-binding</keyword>
<evidence type="ECO:0000256" key="3">
    <source>
        <dbReference type="ARBA" id="ARBA00023242"/>
    </source>
</evidence>